<reference evidence="3 9" key="3">
    <citation type="submission" date="2019-07" db="EMBL/GenBank/DDBJ databases">
        <title>antibiotic susceptibility of plant-derived lactic acid bacteria.</title>
        <authorList>
            <person name="Sugiyama M."/>
            <person name="Noda M."/>
        </authorList>
    </citation>
    <scope>NUCLEOTIDE SEQUENCE [LARGE SCALE GENOMIC DNA]</scope>
    <source>
        <strain evidence="3 9">15-1A</strain>
    </source>
</reference>
<dbReference type="GO" id="GO:0003677">
    <property type="term" value="F:DNA binding"/>
    <property type="evidence" value="ECO:0007669"/>
    <property type="project" value="InterPro"/>
</dbReference>
<dbReference type="Gene3D" id="1.25.40.10">
    <property type="entry name" value="Tetratricopeptide repeat domain"/>
    <property type="match status" value="1"/>
</dbReference>
<dbReference type="AlphaFoldDB" id="A0A1A6G3Y1"/>
<dbReference type="RefSeq" id="WP_010735706.1">
    <property type="nucleotide sequence ID" value="NZ_AP019810.1"/>
</dbReference>
<organism evidence="5 7">
    <name type="scientific">Enterococcus mundtii</name>
    <dbReference type="NCBI Taxonomy" id="53346"/>
    <lineage>
        <taxon>Bacteria</taxon>
        <taxon>Bacillati</taxon>
        <taxon>Bacillota</taxon>
        <taxon>Bacilli</taxon>
        <taxon>Lactobacillales</taxon>
        <taxon>Enterococcaceae</taxon>
        <taxon>Enterococcus</taxon>
    </lineage>
</organism>
<feature type="coiled-coil region" evidence="1">
    <location>
        <begin position="85"/>
        <end position="112"/>
    </location>
</feature>
<feature type="domain" description="HTH cro/C1-type" evidence="2">
    <location>
        <begin position="12"/>
        <end position="65"/>
    </location>
</feature>
<evidence type="ECO:0000313" key="9">
    <source>
        <dbReference type="Proteomes" id="UP000509460"/>
    </source>
</evidence>
<dbReference type="Proteomes" id="UP000244022">
    <property type="component" value="Unassembled WGS sequence"/>
</dbReference>
<name>A0A1A6G3Y1_ENTMU</name>
<dbReference type="Proteomes" id="UP000509460">
    <property type="component" value="Chromosome"/>
</dbReference>
<evidence type="ECO:0000313" key="7">
    <source>
        <dbReference type="Proteomes" id="UP000189299"/>
    </source>
</evidence>
<evidence type="ECO:0000313" key="5">
    <source>
        <dbReference type="EMBL" id="ONN42079.1"/>
    </source>
</evidence>
<reference evidence="6 8" key="2">
    <citation type="submission" date="2018-03" db="EMBL/GenBank/DDBJ databases">
        <title>Draft genome sequences of four Enterococcus mundtii strains isolated from beef slaughterhouses in Kenya.</title>
        <authorList>
            <person name="Wambui J."/>
            <person name="Stevens M."/>
            <person name="Njage P."/>
            <person name="Stephan R."/>
            <person name="Tasara T."/>
        </authorList>
    </citation>
    <scope>NUCLEOTIDE SEQUENCE [LARGE SCALE GENOMIC DNA]</scope>
    <source>
        <strain evidence="6 8">H18-EM</strain>
    </source>
</reference>
<dbReference type="CDD" id="cd00093">
    <property type="entry name" value="HTH_XRE"/>
    <property type="match status" value="1"/>
</dbReference>
<dbReference type="InterPro" id="IPR053163">
    <property type="entry name" value="HTH-type_regulator_Rgg"/>
</dbReference>
<evidence type="ECO:0000313" key="6">
    <source>
        <dbReference type="EMBL" id="PTO34168.1"/>
    </source>
</evidence>
<evidence type="ECO:0000313" key="8">
    <source>
        <dbReference type="Proteomes" id="UP000244022"/>
    </source>
</evidence>
<dbReference type="InterPro" id="IPR010982">
    <property type="entry name" value="Lambda_DNA-bd_dom_sf"/>
</dbReference>
<dbReference type="InterPro" id="IPR011990">
    <property type="entry name" value="TPR-like_helical_dom_sf"/>
</dbReference>
<dbReference type="EMBL" id="MSTR01000011">
    <property type="protein sequence ID" value="ONN42079.1"/>
    <property type="molecule type" value="Genomic_DNA"/>
</dbReference>
<dbReference type="PANTHER" id="PTHR37038">
    <property type="entry name" value="TRANSCRIPTIONAL REGULATOR-RELATED"/>
    <property type="match status" value="1"/>
</dbReference>
<protein>
    <submittedName>
        <fullName evidence="3 5">Transcriptional regulator</fullName>
    </submittedName>
    <submittedName>
        <fullName evidence="4">Helix-turn-helix domain-containing protein</fullName>
    </submittedName>
</protein>
<reference evidence="5 7" key="1">
    <citation type="submission" date="2016-12" db="EMBL/GenBank/DDBJ databases">
        <authorList>
            <person name="Song W.-J."/>
            <person name="Kurnit D.M."/>
        </authorList>
    </citation>
    <scope>NUCLEOTIDE SEQUENCE [LARGE SCALE GENOMIC DNA]</scope>
    <source>
        <strain evidence="5 7">CGB1038-1_S1</strain>
    </source>
</reference>
<dbReference type="EMBL" id="JABCAG010000003">
    <property type="protein sequence ID" value="NMP57286.1"/>
    <property type="molecule type" value="Genomic_DNA"/>
</dbReference>
<dbReference type="SUPFAM" id="SSF81901">
    <property type="entry name" value="HCP-like"/>
    <property type="match status" value="1"/>
</dbReference>
<evidence type="ECO:0000313" key="10">
    <source>
        <dbReference type="Proteomes" id="UP000557857"/>
    </source>
</evidence>
<dbReference type="Proteomes" id="UP000557857">
    <property type="component" value="Unassembled WGS sequence"/>
</dbReference>
<proteinExistence type="predicted"/>
<dbReference type="EMBL" id="PYGR01000091">
    <property type="protein sequence ID" value="PTO34168.1"/>
    <property type="molecule type" value="Genomic_DNA"/>
</dbReference>
<dbReference type="OrthoDB" id="1150409at2"/>
<dbReference type="EMBL" id="AP019810">
    <property type="protein sequence ID" value="BBM15982.1"/>
    <property type="molecule type" value="Genomic_DNA"/>
</dbReference>
<dbReference type="PROSITE" id="PS50943">
    <property type="entry name" value="HTH_CROC1"/>
    <property type="match status" value="1"/>
</dbReference>
<evidence type="ECO:0000256" key="1">
    <source>
        <dbReference type="SAM" id="Coils"/>
    </source>
</evidence>
<evidence type="ECO:0000313" key="3">
    <source>
        <dbReference type="EMBL" id="BBM15982.1"/>
    </source>
</evidence>
<keyword evidence="1" id="KW-0175">Coiled coil</keyword>
<dbReference type="PANTHER" id="PTHR37038:SF14">
    <property type="entry name" value="TRANSCRIPTIONAL ACTIVATOR"/>
    <property type="match status" value="1"/>
</dbReference>
<dbReference type="STRING" id="53346.A5802_000772"/>
<gene>
    <name evidence="5" type="ORF">BTN92_11195</name>
    <name evidence="6" type="ORF">C6N14_13530</name>
    <name evidence="3" type="ORF">EM151A_2822</name>
    <name evidence="4" type="ORF">HI921_02210</name>
</gene>
<accession>A0A1A6G3Y1</accession>
<dbReference type="Proteomes" id="UP000189299">
    <property type="component" value="Unassembled WGS sequence"/>
</dbReference>
<dbReference type="SUPFAM" id="SSF47413">
    <property type="entry name" value="lambda repressor-like DNA-binding domains"/>
    <property type="match status" value="1"/>
</dbReference>
<dbReference type="InterPro" id="IPR001387">
    <property type="entry name" value="Cro/C1-type_HTH"/>
</dbReference>
<evidence type="ECO:0000259" key="2">
    <source>
        <dbReference type="PROSITE" id="PS50943"/>
    </source>
</evidence>
<sequence length="278" mass="32541">MEALVDSFGTIIKEIRKEQKMTQQMLSQGICSQSVLSRIENNEELPNVLVMAQICHRLGVTIDYVMNLSKDKIRAATRQFDLLDLYFLKRDYRKLEQELKSAKVTENLYSAEDFQRYYYYLGVCEFTLRKNLVKALSYLKEALTYSSQKDRTHVCDIEIQLISCIGKVYGVAGRSTEARYYLSRSVQLLHDTINEHNKSELTQIFYNYGSFLFHQGERQAALEQVNQGIRWAQEKNSYYYLNDLFILKSLIYKQQNELSKALFYEELAQAVKKIAKSI</sequence>
<evidence type="ECO:0000313" key="4">
    <source>
        <dbReference type="EMBL" id="NMP57286.1"/>
    </source>
</evidence>
<dbReference type="Pfam" id="PF01381">
    <property type="entry name" value="HTH_3"/>
    <property type="match status" value="1"/>
</dbReference>
<reference evidence="4 10" key="4">
    <citation type="submission" date="2020-04" db="EMBL/GenBank/DDBJ databases">
        <authorList>
            <person name="Abaymova A."/>
            <person name="Teymurazov M."/>
            <person name="Tazyna O."/>
            <person name="Chatushin Y."/>
            <person name="Svetoch E."/>
            <person name="Pereligyn V."/>
            <person name="Pohylenko V."/>
            <person name="Platonov M."/>
            <person name="Kartsev N."/>
            <person name="Skryabin Y."/>
            <person name="Sizova A."/>
            <person name="Solomentsev V."/>
            <person name="Kislichkina A."/>
            <person name="Bogun A."/>
        </authorList>
    </citation>
    <scope>NUCLEOTIDE SEQUENCE [LARGE SCALE GENOMIC DNA]</scope>
    <source>
        <strain evidence="4">SCPM-O-B-8398</strain>
        <strain evidence="10">SCPM-O-B-8398 (E28)</strain>
    </source>
</reference>
<dbReference type="SMART" id="SM00530">
    <property type="entry name" value="HTH_XRE"/>
    <property type="match status" value="1"/>
</dbReference>